<dbReference type="Proteomes" id="UP000268350">
    <property type="component" value="Unassembled WGS sequence"/>
</dbReference>
<protein>
    <submittedName>
        <fullName evidence="2">Blast:Apolipoprotein D</fullName>
    </submittedName>
</protein>
<proteinExistence type="inferred from homology"/>
<gene>
    <name evidence="2" type="ORF">DGUA_6G012874</name>
</gene>
<accession>A0A3B0K1W8</accession>
<evidence type="ECO:0000313" key="2">
    <source>
        <dbReference type="EMBL" id="SPP79949.1"/>
    </source>
</evidence>
<dbReference type="Gene3D" id="2.40.128.20">
    <property type="match status" value="1"/>
</dbReference>
<feature type="signal peptide" evidence="1">
    <location>
        <begin position="1"/>
        <end position="18"/>
    </location>
</feature>
<dbReference type="PIRSF" id="PIRSF036893">
    <property type="entry name" value="Lipocalin_ApoD"/>
    <property type="match status" value="1"/>
</dbReference>
<sequence>MITLQLFVFPLLFSSSLAIIALEGPCSTNMTAVADFDIDRFLGKWYTYSVYPSFSKRVPKCQSVDFKKKNDKHYFIRASELSTNTETLKIRNEELKHVDAARGRYDLMTKNSAFPEGIQIYVLDTDYDTFAIRYMCFDASNVFSFHWATIQTRLRLPPSDVIFTAQTLARRSGIVLSKMIKIPQEACPPDT</sequence>
<dbReference type="GO" id="GO:0000302">
    <property type="term" value="P:response to reactive oxygen species"/>
    <property type="evidence" value="ECO:0007669"/>
    <property type="project" value="TreeGrafter"/>
</dbReference>
<dbReference type="EMBL" id="OUUW01000004">
    <property type="protein sequence ID" value="SPP79949.1"/>
    <property type="molecule type" value="Genomic_DNA"/>
</dbReference>
<name>A0A3B0K1W8_DROGU</name>
<dbReference type="OrthoDB" id="565904at2759"/>
<dbReference type="PANTHER" id="PTHR10612:SF34">
    <property type="entry name" value="APOLIPOPROTEIN D"/>
    <property type="match status" value="1"/>
</dbReference>
<comment type="similarity">
    <text evidence="1">Belongs to the calycin superfamily. Lipocalin family.</text>
</comment>
<dbReference type="InterPro" id="IPR022271">
    <property type="entry name" value="Lipocalin_ApoD"/>
</dbReference>
<feature type="chain" id="PRO_5017106989" evidence="1">
    <location>
        <begin position="19"/>
        <end position="191"/>
    </location>
</feature>
<keyword evidence="3" id="KW-1185">Reference proteome</keyword>
<dbReference type="GO" id="GO:0006629">
    <property type="term" value="P:lipid metabolic process"/>
    <property type="evidence" value="ECO:0007669"/>
    <property type="project" value="TreeGrafter"/>
</dbReference>
<dbReference type="OMA" id="FAIRYMC"/>
<organism evidence="2 3">
    <name type="scientific">Drosophila guanche</name>
    <name type="common">Fruit fly</name>
    <dbReference type="NCBI Taxonomy" id="7266"/>
    <lineage>
        <taxon>Eukaryota</taxon>
        <taxon>Metazoa</taxon>
        <taxon>Ecdysozoa</taxon>
        <taxon>Arthropoda</taxon>
        <taxon>Hexapoda</taxon>
        <taxon>Insecta</taxon>
        <taxon>Pterygota</taxon>
        <taxon>Neoptera</taxon>
        <taxon>Endopterygota</taxon>
        <taxon>Diptera</taxon>
        <taxon>Brachycera</taxon>
        <taxon>Muscomorpha</taxon>
        <taxon>Ephydroidea</taxon>
        <taxon>Drosophilidae</taxon>
        <taxon>Drosophila</taxon>
        <taxon>Sophophora</taxon>
    </lineage>
</organism>
<evidence type="ECO:0000313" key="3">
    <source>
        <dbReference type="Proteomes" id="UP000268350"/>
    </source>
</evidence>
<dbReference type="AlphaFoldDB" id="A0A3B0K1W8"/>
<evidence type="ECO:0000256" key="1">
    <source>
        <dbReference type="PIRNR" id="PIRNR036893"/>
    </source>
</evidence>
<keyword evidence="2" id="KW-0449">Lipoprotein</keyword>
<dbReference type="SUPFAM" id="SSF50814">
    <property type="entry name" value="Lipocalins"/>
    <property type="match status" value="1"/>
</dbReference>
<keyword evidence="1" id="KW-0732">Signal</keyword>
<dbReference type="PANTHER" id="PTHR10612">
    <property type="entry name" value="APOLIPOPROTEIN D"/>
    <property type="match status" value="1"/>
</dbReference>
<dbReference type="InterPro" id="IPR012674">
    <property type="entry name" value="Calycin"/>
</dbReference>
<reference evidence="3" key="1">
    <citation type="submission" date="2018-01" db="EMBL/GenBank/DDBJ databases">
        <authorList>
            <person name="Alioto T."/>
            <person name="Alioto T."/>
        </authorList>
    </citation>
    <scope>NUCLEOTIDE SEQUENCE [LARGE SCALE GENOMIC DNA]</scope>
</reference>
<dbReference type="GO" id="GO:0005737">
    <property type="term" value="C:cytoplasm"/>
    <property type="evidence" value="ECO:0007669"/>
    <property type="project" value="TreeGrafter"/>
</dbReference>